<reference evidence="1 2" key="1">
    <citation type="submission" date="2014-06" db="EMBL/GenBank/DDBJ databases">
        <authorList>
            <person name="Swart Estienne"/>
        </authorList>
    </citation>
    <scope>NUCLEOTIDE SEQUENCE [LARGE SCALE GENOMIC DNA]</scope>
    <source>
        <strain evidence="1 2">130c</strain>
    </source>
</reference>
<keyword evidence="2" id="KW-1185">Reference proteome</keyword>
<gene>
    <name evidence="1" type="primary">Contig1076.g1173</name>
    <name evidence="1" type="ORF">STYLEM_10689</name>
</gene>
<proteinExistence type="predicted"/>
<evidence type="ECO:0000313" key="1">
    <source>
        <dbReference type="EMBL" id="CDW81666.1"/>
    </source>
</evidence>
<dbReference type="InParanoid" id="A0A078AIA4"/>
<name>A0A078AIA4_STYLE</name>
<dbReference type="AlphaFoldDB" id="A0A078AIA4"/>
<dbReference type="EMBL" id="CCKQ01010160">
    <property type="protein sequence ID" value="CDW81666.1"/>
    <property type="molecule type" value="Genomic_DNA"/>
</dbReference>
<sequence length="248" mass="28926">MYTCKIPPNCKDCPCGSGSKGYMVCLYRESCKGTLIYCDDEPCGDLHSHKFAIIGNVMASKIINANKLKEEWAQIEQRICGNYEQYEYLIKYYSNGMKTFNLKTLKNPQDQPFTTLDEANDIIDQFYKTSIDYVQKLEELSLECELEKMIQLEQDVGVLLLDQFNKVKSLGVLDPNLIWLYYQDLIAMDYDNLELKEDFTTDNWHVFHSLQDKSFKKALKESKAENFMLNEKIQKLVEKVDSLIYKSK</sequence>
<evidence type="ECO:0000313" key="2">
    <source>
        <dbReference type="Proteomes" id="UP000039865"/>
    </source>
</evidence>
<organism evidence="1 2">
    <name type="scientific">Stylonychia lemnae</name>
    <name type="common">Ciliate</name>
    <dbReference type="NCBI Taxonomy" id="5949"/>
    <lineage>
        <taxon>Eukaryota</taxon>
        <taxon>Sar</taxon>
        <taxon>Alveolata</taxon>
        <taxon>Ciliophora</taxon>
        <taxon>Intramacronucleata</taxon>
        <taxon>Spirotrichea</taxon>
        <taxon>Stichotrichia</taxon>
        <taxon>Sporadotrichida</taxon>
        <taxon>Oxytrichidae</taxon>
        <taxon>Stylonychinae</taxon>
        <taxon>Stylonychia</taxon>
    </lineage>
</organism>
<protein>
    <submittedName>
        <fullName evidence="1">Uncharacterized protein</fullName>
    </submittedName>
</protein>
<dbReference type="Proteomes" id="UP000039865">
    <property type="component" value="Unassembled WGS sequence"/>
</dbReference>
<accession>A0A078AIA4</accession>